<dbReference type="RefSeq" id="XP_054934901.1">
    <property type="nucleotide sequence ID" value="XM_055078926.1"/>
</dbReference>
<organism evidence="2 3">
    <name type="scientific">Physeter macrocephalus</name>
    <name type="common">Sperm whale</name>
    <name type="synonym">Physeter catodon</name>
    <dbReference type="NCBI Taxonomy" id="9755"/>
    <lineage>
        <taxon>Eukaryota</taxon>
        <taxon>Metazoa</taxon>
        <taxon>Chordata</taxon>
        <taxon>Craniata</taxon>
        <taxon>Vertebrata</taxon>
        <taxon>Euteleostomi</taxon>
        <taxon>Mammalia</taxon>
        <taxon>Eutheria</taxon>
        <taxon>Laurasiatheria</taxon>
        <taxon>Artiodactyla</taxon>
        <taxon>Whippomorpha</taxon>
        <taxon>Cetacea</taxon>
        <taxon>Odontoceti</taxon>
        <taxon>Physeteridae</taxon>
        <taxon>Physeter</taxon>
    </lineage>
</organism>
<dbReference type="GeneID" id="129391408"/>
<dbReference type="Proteomes" id="UP000248484">
    <property type="component" value="Chromosome 17"/>
</dbReference>
<keyword evidence="2" id="KW-1185">Reference proteome</keyword>
<gene>
    <name evidence="3" type="primary">LOC129391408</name>
</gene>
<evidence type="ECO:0000256" key="1">
    <source>
        <dbReference type="SAM" id="MobiDB-lite"/>
    </source>
</evidence>
<feature type="region of interest" description="Disordered" evidence="1">
    <location>
        <begin position="1"/>
        <end position="32"/>
    </location>
</feature>
<accession>A0A9W2W6Q1</accession>
<protein>
    <submittedName>
        <fullName evidence="3">Uncharacterized protein</fullName>
    </submittedName>
</protein>
<reference evidence="3" key="1">
    <citation type="submission" date="2025-08" db="UniProtKB">
        <authorList>
            <consortium name="RefSeq"/>
        </authorList>
    </citation>
    <scope>IDENTIFICATION</scope>
    <source>
        <tissue evidence="3">Muscle</tissue>
    </source>
</reference>
<name>A0A9W2W6Q1_PHYMC</name>
<feature type="region of interest" description="Disordered" evidence="1">
    <location>
        <begin position="275"/>
        <end position="300"/>
    </location>
</feature>
<sequence>MVLEGGPSEPPPGFPAYTSLPHQSVPSTAAGWPSDHSCHTLASWTLGFPHLADGNSHPEEDETGGITGSPRPSLSLLGCSLASGPKHSKDSQGFAFHQAHNGKRSLIGRRGKSLSSRHRLCWITQDPTASRSSRQAAGCLCRCRRVPRSYHRKTGTQNHVRQDSPLCAPTSSEGWDSLKEGGTCLPKRRAPAITAALVSQGHVCGQEGAALRVKCWGRLARQALEPGGHAETLSRCSVSAKWNECDGFSRRQMRARWPPHLTTCPEAPCPLPTPAFPRGNPSSWSTQEPQDTRNPALSAV</sequence>
<dbReference type="KEGG" id="pcad:129391408"/>
<dbReference type="AlphaFoldDB" id="A0A9W2W6Q1"/>
<evidence type="ECO:0000313" key="3">
    <source>
        <dbReference type="RefSeq" id="XP_054934901.1"/>
    </source>
</evidence>
<feature type="region of interest" description="Disordered" evidence="1">
    <location>
        <begin position="154"/>
        <end position="174"/>
    </location>
</feature>
<evidence type="ECO:0000313" key="2">
    <source>
        <dbReference type="Proteomes" id="UP000248484"/>
    </source>
</evidence>
<feature type="compositionally biased region" description="Polar residues" evidence="1">
    <location>
        <begin position="280"/>
        <end position="300"/>
    </location>
</feature>
<proteinExistence type="predicted"/>